<organism evidence="2 3">
    <name type="scientific">Diversispora epigaea</name>
    <dbReference type="NCBI Taxonomy" id="1348612"/>
    <lineage>
        <taxon>Eukaryota</taxon>
        <taxon>Fungi</taxon>
        <taxon>Fungi incertae sedis</taxon>
        <taxon>Mucoromycota</taxon>
        <taxon>Glomeromycotina</taxon>
        <taxon>Glomeromycetes</taxon>
        <taxon>Diversisporales</taxon>
        <taxon>Diversisporaceae</taxon>
        <taxon>Diversispora</taxon>
    </lineage>
</organism>
<keyword evidence="3" id="KW-1185">Reference proteome</keyword>
<dbReference type="EMBL" id="PQFF01000147">
    <property type="protein sequence ID" value="RHZ78761.1"/>
    <property type="molecule type" value="Genomic_DNA"/>
</dbReference>
<comment type="caution">
    <text evidence="2">The sequence shown here is derived from an EMBL/GenBank/DDBJ whole genome shotgun (WGS) entry which is preliminary data.</text>
</comment>
<proteinExistence type="predicted"/>
<evidence type="ECO:0000313" key="2">
    <source>
        <dbReference type="EMBL" id="RHZ78761.1"/>
    </source>
</evidence>
<accession>A0A397IS27</accession>
<dbReference type="AlphaFoldDB" id="A0A397IS27"/>
<gene>
    <name evidence="2" type="ORF">Glove_156g83</name>
</gene>
<protein>
    <submittedName>
        <fullName evidence="2">Uncharacterized protein</fullName>
    </submittedName>
</protein>
<name>A0A397IS27_9GLOM</name>
<evidence type="ECO:0000313" key="3">
    <source>
        <dbReference type="Proteomes" id="UP000266861"/>
    </source>
</evidence>
<evidence type="ECO:0000256" key="1">
    <source>
        <dbReference type="SAM" id="MobiDB-lite"/>
    </source>
</evidence>
<reference evidence="2 3" key="1">
    <citation type="submission" date="2018-08" db="EMBL/GenBank/DDBJ databases">
        <title>Genome and evolution of the arbuscular mycorrhizal fungus Diversispora epigaea (formerly Glomus versiforme) and its bacterial endosymbionts.</title>
        <authorList>
            <person name="Sun X."/>
            <person name="Fei Z."/>
            <person name="Harrison M."/>
        </authorList>
    </citation>
    <scope>NUCLEOTIDE SEQUENCE [LARGE SCALE GENOMIC DNA]</scope>
    <source>
        <strain evidence="2 3">IT104</strain>
    </source>
</reference>
<feature type="region of interest" description="Disordered" evidence="1">
    <location>
        <begin position="18"/>
        <end position="95"/>
    </location>
</feature>
<sequence length="95" mass="10990">MKINFWKLQKKLPLKLRDRKLEVKETTEEESKEWEEEKRSSKRRKTFGGHLVSSRLTSPRVGSPRLFESLDTPDTTREKDDTTGGDTEGAKIVGQ</sequence>
<dbReference type="Proteomes" id="UP000266861">
    <property type="component" value="Unassembled WGS sequence"/>
</dbReference>